<gene>
    <name evidence="2" type="ORF">DCS45_21895</name>
</gene>
<evidence type="ECO:0000313" key="2">
    <source>
        <dbReference type="EMBL" id="HAR54501.1"/>
    </source>
</evidence>
<accession>A0A348WIY9</accession>
<proteinExistence type="predicted"/>
<keyword evidence="1" id="KW-0472">Membrane</keyword>
<organism evidence="2 3">
    <name type="scientific">Roseovarius nubinhibens</name>
    <dbReference type="NCBI Taxonomy" id="314263"/>
    <lineage>
        <taxon>Bacteria</taxon>
        <taxon>Pseudomonadati</taxon>
        <taxon>Pseudomonadota</taxon>
        <taxon>Alphaproteobacteria</taxon>
        <taxon>Rhodobacterales</taxon>
        <taxon>Roseobacteraceae</taxon>
        <taxon>Roseovarius</taxon>
    </lineage>
</organism>
<comment type="caution">
    <text evidence="2">The sequence shown here is derived from an EMBL/GenBank/DDBJ whole genome shotgun (WGS) entry which is preliminary data.</text>
</comment>
<keyword evidence="1" id="KW-1133">Transmembrane helix</keyword>
<dbReference type="AlphaFoldDB" id="A0A348WIY9"/>
<feature type="transmembrane region" description="Helical" evidence="1">
    <location>
        <begin position="44"/>
        <end position="65"/>
    </location>
</feature>
<sequence>MPYLVLLAALLFAAAPLATPGFGGYAPDQFPVPQVDPPVQPAGYAFAIWGLLYLWLIAHGAYGVWARRDAPDWAPMRAPLFFSLALGVGWLWVAQQSPVVATLMIWLMWFGAIVAWLRAPARDAWWALVPIGLYAGWLTAASSVSIGLLLGGFGVGTGILAAVIALILALMLSIGLMLSRPDALGLPVAVIWALVAIAVSNLPDGPAVVLALAAGGVLILAVLAIKQLADGPRRIG</sequence>
<feature type="transmembrane region" description="Helical" evidence="1">
    <location>
        <begin position="184"/>
        <end position="202"/>
    </location>
</feature>
<evidence type="ECO:0000256" key="1">
    <source>
        <dbReference type="SAM" id="Phobius"/>
    </source>
</evidence>
<reference evidence="2 3" key="1">
    <citation type="journal article" date="2018" name="Nat. Biotechnol.">
        <title>A standardized bacterial taxonomy based on genome phylogeny substantially revises the tree of life.</title>
        <authorList>
            <person name="Parks D.H."/>
            <person name="Chuvochina M."/>
            <person name="Waite D.W."/>
            <person name="Rinke C."/>
            <person name="Skarshewski A."/>
            <person name="Chaumeil P.A."/>
            <person name="Hugenholtz P."/>
        </authorList>
    </citation>
    <scope>NUCLEOTIDE SEQUENCE [LARGE SCALE GENOMIC DNA]</scope>
    <source>
        <strain evidence="2">UBA9169</strain>
    </source>
</reference>
<dbReference type="InterPro" id="IPR038330">
    <property type="entry name" value="TspO/MBR-related_sf"/>
</dbReference>
<feature type="transmembrane region" description="Helical" evidence="1">
    <location>
        <begin position="99"/>
        <end position="117"/>
    </location>
</feature>
<dbReference type="Gene3D" id="1.20.1260.100">
    <property type="entry name" value="TspO/MBR protein"/>
    <property type="match status" value="1"/>
</dbReference>
<feature type="transmembrane region" description="Helical" evidence="1">
    <location>
        <begin position="208"/>
        <end position="225"/>
    </location>
</feature>
<protein>
    <submittedName>
        <fullName evidence="2">Uncharacterized protein</fullName>
    </submittedName>
</protein>
<feature type="transmembrane region" description="Helical" evidence="1">
    <location>
        <begin position="124"/>
        <end position="140"/>
    </location>
</feature>
<dbReference type="Proteomes" id="UP000264719">
    <property type="component" value="Unassembled WGS sequence"/>
</dbReference>
<feature type="transmembrane region" description="Helical" evidence="1">
    <location>
        <begin position="146"/>
        <end position="172"/>
    </location>
</feature>
<evidence type="ECO:0000313" key="3">
    <source>
        <dbReference type="Proteomes" id="UP000264719"/>
    </source>
</evidence>
<dbReference type="RefSeq" id="WP_339855209.1">
    <property type="nucleotide sequence ID" value="NZ_CAXAXR010000018.1"/>
</dbReference>
<name>A0A348WIY9_9RHOB</name>
<feature type="transmembrane region" description="Helical" evidence="1">
    <location>
        <begin position="77"/>
        <end position="93"/>
    </location>
</feature>
<keyword evidence="1" id="KW-0812">Transmembrane</keyword>
<dbReference type="EMBL" id="DMVW01000208">
    <property type="protein sequence ID" value="HAR54501.1"/>
    <property type="molecule type" value="Genomic_DNA"/>
</dbReference>